<keyword evidence="3 8" id="KW-0812">Transmembrane</keyword>
<dbReference type="EMBL" id="QGML01002772">
    <property type="protein sequence ID" value="TVY87081.1"/>
    <property type="molecule type" value="Genomic_DNA"/>
</dbReference>
<evidence type="ECO:0000256" key="8">
    <source>
        <dbReference type="SAM" id="Phobius"/>
    </source>
</evidence>
<feature type="transmembrane region" description="Helical" evidence="8">
    <location>
        <begin position="446"/>
        <end position="466"/>
    </location>
</feature>
<dbReference type="FunFam" id="1.20.1740.10:FF:000006">
    <property type="entry name" value="General amino acid permease"/>
    <property type="match status" value="1"/>
</dbReference>
<comment type="caution">
    <text evidence="10">The sequence shown here is derived from an EMBL/GenBank/DDBJ whole genome shotgun (WGS) entry which is preliminary data.</text>
</comment>
<keyword evidence="2" id="KW-0813">Transport</keyword>
<evidence type="ECO:0000256" key="2">
    <source>
        <dbReference type="ARBA" id="ARBA00022448"/>
    </source>
</evidence>
<comment type="subcellular location">
    <subcellularLocation>
        <location evidence="1">Membrane</location>
        <topology evidence="1">Multi-pass membrane protein</topology>
    </subcellularLocation>
</comment>
<dbReference type="InterPro" id="IPR050524">
    <property type="entry name" value="APC_YAT"/>
</dbReference>
<keyword evidence="4" id="KW-0029">Amino-acid transport</keyword>
<feature type="region of interest" description="Disordered" evidence="7">
    <location>
        <begin position="1"/>
        <end position="22"/>
    </location>
</feature>
<feature type="transmembrane region" description="Helical" evidence="8">
    <location>
        <begin position="405"/>
        <end position="425"/>
    </location>
</feature>
<name>A0A559M291_9HELO</name>
<sequence>MAISPVSSGSGTEKGIYQSDQKTARFDGEKGAPVYAEEPIAEDGSVVVFDETRVLRQGLHQRHIQMIALCGAIGTGLFLGSGKALSRGGPLGAFALVPLTGAIIRHADYFVDPALSFAQGWNTVYNHMVSLPAELVAAAVIVQFWSTVNSAVWITVFGILLVISNLLFVRVYGELEFTFASLKIMLIVGLNIMALVVTCGGGPDHHKYGFQYWRNPGPFVQYLGYGGSLGQFMGFYTTFSNAVYAYSGVEGISVAAAETENPRRNIPIAAKRIFWRVAIFYVLSIFMIGLIVPSNDPSLLKSTGTAAQSPFVIAATRAGIKIVPSIINAVVLTSAWSSGNSGLLGGSRTLYGMAKEGHAPKFFLRVNRMGIPYIAVCSLALFICLGFMTLSDSASTVFGWLQDLVSVSALVGWLIICIVYLRFYYGMKRQGIDRSELPWKAPFQPYAAWTSLIAFTILLLTGGYTVFIHKHWETETFISSYVNIPIILGLYFGYKVIKKTKIVSLEDMPIRHFINIANANPEPPAKPVTGWRRLNILWRTDQWYVVTRKRNEQTTERGNRIPNERSDKRSGRSRNRNRSRSRSTPRAVNRSIQGARLDVYTAKVNILIGVVLARHGQLQDPEMPVLAVGGRRGRDGGYG</sequence>
<dbReference type="Gene3D" id="1.20.1740.10">
    <property type="entry name" value="Amino acid/polyamine transporter I"/>
    <property type="match status" value="1"/>
</dbReference>
<dbReference type="Pfam" id="PF00324">
    <property type="entry name" value="AA_permease"/>
    <property type="match status" value="1"/>
</dbReference>
<evidence type="ECO:0000256" key="5">
    <source>
        <dbReference type="ARBA" id="ARBA00022989"/>
    </source>
</evidence>
<dbReference type="PANTHER" id="PTHR43341:SF18">
    <property type="entry name" value="AMINO ACID PERMEASE_ SLC12A DOMAIN-CONTAINING PROTEIN"/>
    <property type="match status" value="1"/>
</dbReference>
<accession>A0A559M291</accession>
<dbReference type="PANTHER" id="PTHR43341">
    <property type="entry name" value="AMINO ACID PERMEASE"/>
    <property type="match status" value="1"/>
</dbReference>
<feature type="transmembrane region" description="Helical" evidence="8">
    <location>
        <begin position="478"/>
        <end position="497"/>
    </location>
</feature>
<feature type="transmembrane region" description="Helical" evidence="8">
    <location>
        <begin position="91"/>
        <end position="111"/>
    </location>
</feature>
<dbReference type="InterPro" id="IPR004841">
    <property type="entry name" value="AA-permease/SLC12A_dom"/>
</dbReference>
<protein>
    <submittedName>
        <fullName evidence="10">Proline-specific permease</fullName>
    </submittedName>
</protein>
<feature type="transmembrane region" description="Helical" evidence="8">
    <location>
        <begin position="273"/>
        <end position="292"/>
    </location>
</feature>
<feature type="compositionally biased region" description="Polar residues" evidence="7">
    <location>
        <begin position="1"/>
        <end position="11"/>
    </location>
</feature>
<evidence type="ECO:0000256" key="7">
    <source>
        <dbReference type="SAM" id="MobiDB-lite"/>
    </source>
</evidence>
<feature type="region of interest" description="Disordered" evidence="7">
    <location>
        <begin position="549"/>
        <end position="590"/>
    </location>
</feature>
<dbReference type="GO" id="GO:0015171">
    <property type="term" value="F:amino acid transmembrane transporter activity"/>
    <property type="evidence" value="ECO:0007669"/>
    <property type="project" value="TreeGrafter"/>
</dbReference>
<keyword evidence="5 8" id="KW-1133">Transmembrane helix</keyword>
<dbReference type="AlphaFoldDB" id="A0A559M291"/>
<organism evidence="10 11">
    <name type="scientific">Lachnellula willkommii</name>
    <dbReference type="NCBI Taxonomy" id="215461"/>
    <lineage>
        <taxon>Eukaryota</taxon>
        <taxon>Fungi</taxon>
        <taxon>Dikarya</taxon>
        <taxon>Ascomycota</taxon>
        <taxon>Pezizomycotina</taxon>
        <taxon>Leotiomycetes</taxon>
        <taxon>Helotiales</taxon>
        <taxon>Lachnaceae</taxon>
        <taxon>Lachnellula</taxon>
    </lineage>
</organism>
<keyword evidence="11" id="KW-1185">Reference proteome</keyword>
<feature type="transmembrane region" description="Helical" evidence="8">
    <location>
        <begin position="151"/>
        <end position="172"/>
    </location>
</feature>
<gene>
    <name evidence="10" type="primary">PUT4</name>
    <name evidence="10" type="ORF">LAWI1_G005572</name>
</gene>
<proteinExistence type="predicted"/>
<reference evidence="10 11" key="1">
    <citation type="submission" date="2018-05" db="EMBL/GenBank/DDBJ databases">
        <title>Genome sequencing and assembly of the regulated plant pathogen Lachnellula willkommii and related sister species for the development of diagnostic species identification markers.</title>
        <authorList>
            <person name="Giroux E."/>
            <person name="Bilodeau G."/>
        </authorList>
    </citation>
    <scope>NUCLEOTIDE SEQUENCE [LARGE SCALE GENOMIC DNA]</scope>
    <source>
        <strain evidence="10 11">CBS 172.35</strain>
    </source>
</reference>
<evidence type="ECO:0000256" key="6">
    <source>
        <dbReference type="ARBA" id="ARBA00023136"/>
    </source>
</evidence>
<evidence type="ECO:0000313" key="10">
    <source>
        <dbReference type="EMBL" id="TVY87081.1"/>
    </source>
</evidence>
<feature type="transmembrane region" description="Helical" evidence="8">
    <location>
        <begin position="66"/>
        <end position="85"/>
    </location>
</feature>
<feature type="transmembrane region" description="Helical" evidence="8">
    <location>
        <begin position="371"/>
        <end position="390"/>
    </location>
</feature>
<dbReference type="Proteomes" id="UP000315522">
    <property type="component" value="Unassembled WGS sequence"/>
</dbReference>
<feature type="domain" description="Amino acid permease/ SLC12A" evidence="9">
    <location>
        <begin position="97"/>
        <end position="502"/>
    </location>
</feature>
<evidence type="ECO:0000256" key="4">
    <source>
        <dbReference type="ARBA" id="ARBA00022970"/>
    </source>
</evidence>
<dbReference type="GO" id="GO:0016020">
    <property type="term" value="C:membrane"/>
    <property type="evidence" value="ECO:0007669"/>
    <property type="project" value="UniProtKB-SubCell"/>
</dbReference>
<evidence type="ECO:0000256" key="1">
    <source>
        <dbReference type="ARBA" id="ARBA00004141"/>
    </source>
</evidence>
<evidence type="ECO:0000313" key="11">
    <source>
        <dbReference type="Proteomes" id="UP000315522"/>
    </source>
</evidence>
<feature type="transmembrane region" description="Helical" evidence="8">
    <location>
        <begin position="184"/>
        <end position="203"/>
    </location>
</feature>
<evidence type="ECO:0000256" key="3">
    <source>
        <dbReference type="ARBA" id="ARBA00022692"/>
    </source>
</evidence>
<evidence type="ECO:0000259" key="9">
    <source>
        <dbReference type="Pfam" id="PF00324"/>
    </source>
</evidence>
<feature type="compositionally biased region" description="Basic and acidic residues" evidence="7">
    <location>
        <begin position="549"/>
        <end position="570"/>
    </location>
</feature>
<feature type="compositionally biased region" description="Basic residues" evidence="7">
    <location>
        <begin position="571"/>
        <end position="583"/>
    </location>
</feature>
<keyword evidence="6 8" id="KW-0472">Membrane</keyword>